<evidence type="ECO:0000313" key="4">
    <source>
        <dbReference type="Proteomes" id="UP000565579"/>
    </source>
</evidence>
<keyword evidence="4" id="KW-1185">Reference proteome</keyword>
<proteinExistence type="predicted"/>
<evidence type="ECO:0000313" key="3">
    <source>
        <dbReference type="EMBL" id="MBB6545295.1"/>
    </source>
</evidence>
<name>A0A7X0TVP3_9ACTN</name>
<sequence length="402" mass="43955">MTRLLRDTLEDWADEARVPPGLADRALRRRAWKPYGAAVLVAAMIAAIAVFVTGQGEPEPVVRPATGIPLPPRPSPAPTDVRTDVEHSPPAKLIAAGRMAVSAYYRTSLEPVSGDQKRMRYTWSLYDPRTDGYEQTPYAWVDVAPGMQVAAVIEGDLLGRRVGVMDLNTRQMLGWFELEHSVGSVAWSPDGTRILATAYSSYPDLMEGEGDQMHPVRTGSPRTGYYVIDTRTGETAYHELPPLGDSLPGDEPGKPFNMNNRQDLGWSLDGTLIWAPTVTEPDRLFYTLDGEPTDAPEGEQYRRMTGISAISPNGRLVLGDDGLPTKITEVGTGQVAGRQRVLQLHAWADDENVIALGCAGKCEDEFNNGLVLVSVDGSRMTQLAANRDSNGDGAWRWVLTPR</sequence>
<evidence type="ECO:0000256" key="1">
    <source>
        <dbReference type="SAM" id="MobiDB-lite"/>
    </source>
</evidence>
<evidence type="ECO:0008006" key="5">
    <source>
        <dbReference type="Google" id="ProtNLM"/>
    </source>
</evidence>
<feature type="transmembrane region" description="Helical" evidence="2">
    <location>
        <begin position="35"/>
        <end position="54"/>
    </location>
</feature>
<keyword evidence="2" id="KW-1133">Transmembrane helix</keyword>
<dbReference type="AlphaFoldDB" id="A0A7X0TVP3"/>
<feature type="region of interest" description="Disordered" evidence="1">
    <location>
        <begin position="65"/>
        <end position="85"/>
    </location>
</feature>
<keyword evidence="2" id="KW-0472">Membrane</keyword>
<dbReference type="RefSeq" id="WP_185100158.1">
    <property type="nucleotide sequence ID" value="NZ_BAAAXY010000314.1"/>
</dbReference>
<dbReference type="EMBL" id="JACHMI010000001">
    <property type="protein sequence ID" value="MBB6545295.1"/>
    <property type="molecule type" value="Genomic_DNA"/>
</dbReference>
<comment type="caution">
    <text evidence="3">The sequence shown here is derived from an EMBL/GenBank/DDBJ whole genome shotgun (WGS) entry which is preliminary data.</text>
</comment>
<protein>
    <recommendedName>
        <fullName evidence="5">WD40 repeat domain-containing protein</fullName>
    </recommendedName>
</protein>
<dbReference type="Proteomes" id="UP000565579">
    <property type="component" value="Unassembled WGS sequence"/>
</dbReference>
<gene>
    <name evidence="3" type="ORF">HD593_000090</name>
</gene>
<dbReference type="SUPFAM" id="SSF82171">
    <property type="entry name" value="DPP6 N-terminal domain-like"/>
    <property type="match status" value="1"/>
</dbReference>
<reference evidence="3 4" key="1">
    <citation type="submission" date="2020-08" db="EMBL/GenBank/DDBJ databases">
        <title>Sequencing the genomes of 1000 actinobacteria strains.</title>
        <authorList>
            <person name="Klenk H.-P."/>
        </authorList>
    </citation>
    <scope>NUCLEOTIDE SEQUENCE [LARGE SCALE GENOMIC DNA]</scope>
    <source>
        <strain evidence="3 4">DSM 43768</strain>
    </source>
</reference>
<keyword evidence="2" id="KW-0812">Transmembrane</keyword>
<organism evidence="3 4">
    <name type="scientific">Nonomuraea rubra</name>
    <dbReference type="NCBI Taxonomy" id="46180"/>
    <lineage>
        <taxon>Bacteria</taxon>
        <taxon>Bacillati</taxon>
        <taxon>Actinomycetota</taxon>
        <taxon>Actinomycetes</taxon>
        <taxon>Streptosporangiales</taxon>
        <taxon>Streptosporangiaceae</taxon>
        <taxon>Nonomuraea</taxon>
    </lineage>
</organism>
<accession>A0A7X0TVP3</accession>
<evidence type="ECO:0000256" key="2">
    <source>
        <dbReference type="SAM" id="Phobius"/>
    </source>
</evidence>